<evidence type="ECO:0008006" key="3">
    <source>
        <dbReference type="Google" id="ProtNLM"/>
    </source>
</evidence>
<evidence type="ECO:0000313" key="1">
    <source>
        <dbReference type="EMBL" id="TYL36325.1"/>
    </source>
</evidence>
<dbReference type="Gene3D" id="1.20.1260.10">
    <property type="match status" value="1"/>
</dbReference>
<evidence type="ECO:0000313" key="2">
    <source>
        <dbReference type="Proteomes" id="UP000766904"/>
    </source>
</evidence>
<dbReference type="AlphaFoldDB" id="A0A8J8TPY0"/>
<dbReference type="InterPro" id="IPR012347">
    <property type="entry name" value="Ferritin-like"/>
</dbReference>
<dbReference type="InterPro" id="IPR010287">
    <property type="entry name" value="DUF892_YciF-like"/>
</dbReference>
<dbReference type="RefSeq" id="WP_148860323.1">
    <property type="nucleotide sequence ID" value="NZ_PHNJ01000019.1"/>
</dbReference>
<dbReference type="EMBL" id="PHNJ01000019">
    <property type="protein sequence ID" value="TYL36325.1"/>
    <property type="molecule type" value="Genomic_DNA"/>
</dbReference>
<protein>
    <recommendedName>
        <fullName evidence="3">DUF892 family protein</fullName>
    </recommendedName>
</protein>
<proteinExistence type="predicted"/>
<dbReference type="InterPro" id="IPR047114">
    <property type="entry name" value="YciF"/>
</dbReference>
<dbReference type="OrthoDB" id="302765at2157"/>
<dbReference type="SUPFAM" id="SSF47240">
    <property type="entry name" value="Ferritin-like"/>
    <property type="match status" value="1"/>
</dbReference>
<organism evidence="1 2">
    <name type="scientific">Natronococcus pandeyae</name>
    <dbReference type="NCBI Taxonomy" id="2055836"/>
    <lineage>
        <taxon>Archaea</taxon>
        <taxon>Methanobacteriati</taxon>
        <taxon>Methanobacteriota</taxon>
        <taxon>Stenosarchaea group</taxon>
        <taxon>Halobacteria</taxon>
        <taxon>Halobacteriales</taxon>
        <taxon>Natrialbaceae</taxon>
        <taxon>Natronococcus</taxon>
    </lineage>
</organism>
<dbReference type="InterPro" id="IPR009078">
    <property type="entry name" value="Ferritin-like_SF"/>
</dbReference>
<reference evidence="1" key="1">
    <citation type="submission" date="2017-11" db="EMBL/GenBank/DDBJ databases">
        <authorList>
            <person name="Kajale S.C."/>
            <person name="Sharma A."/>
        </authorList>
    </citation>
    <scope>NUCLEOTIDE SEQUENCE</scope>
    <source>
        <strain evidence="1">LS1_42</strain>
    </source>
</reference>
<dbReference type="Pfam" id="PF05974">
    <property type="entry name" value="DUF892"/>
    <property type="match status" value="1"/>
</dbReference>
<sequence length="177" mass="19835">MSDHQTEVRDFRDLFVAELEGVYDMELKLVDALEEMSGAATNDNLSKGFAIHRTETETQVEHVEAAFDALGREPTRRDNRIVDGLLAERERFDAGVSDDAVLNTYYLTAAIATERFEITSYEGLLVTAEQANLGADVTEPLERNLEQEAKTLRKLQALVEGTDGRTLWDRLPGSKRS</sequence>
<name>A0A8J8TPY0_9EURY</name>
<gene>
    <name evidence="1" type="ORF">CV102_22975</name>
</gene>
<accession>A0A8J8TPY0</accession>
<keyword evidence="2" id="KW-1185">Reference proteome</keyword>
<comment type="caution">
    <text evidence="1">The sequence shown here is derived from an EMBL/GenBank/DDBJ whole genome shotgun (WGS) entry which is preliminary data.</text>
</comment>
<dbReference type="PANTHER" id="PTHR30565:SF9">
    <property type="entry name" value="PROTEIN YCIF"/>
    <property type="match status" value="1"/>
</dbReference>
<dbReference type="Proteomes" id="UP000766904">
    <property type="component" value="Unassembled WGS sequence"/>
</dbReference>
<dbReference type="PANTHER" id="PTHR30565">
    <property type="entry name" value="PROTEIN YCIF"/>
    <property type="match status" value="1"/>
</dbReference>